<dbReference type="GO" id="GO:0031388">
    <property type="term" value="P:organic acid phosphorylation"/>
    <property type="evidence" value="ECO:0007669"/>
    <property type="project" value="InterPro"/>
</dbReference>
<dbReference type="Pfam" id="PF02595">
    <property type="entry name" value="Gly_kinase"/>
    <property type="match status" value="1"/>
</dbReference>
<accession>A0A6L3W4S9</accession>
<dbReference type="InterPro" id="IPR004381">
    <property type="entry name" value="Glycerate_kinase"/>
</dbReference>
<evidence type="ECO:0000313" key="1">
    <source>
        <dbReference type="EMBL" id="KAB2383502.1"/>
    </source>
</evidence>
<name>A0A6L3W4S9_9ACTN</name>
<dbReference type="SUPFAM" id="SSF110738">
    <property type="entry name" value="Glycerate kinase I"/>
    <property type="match status" value="1"/>
</dbReference>
<feature type="non-terminal residue" evidence="1">
    <location>
        <position position="1"/>
    </location>
</feature>
<dbReference type="InterPro" id="IPR036129">
    <property type="entry name" value="Glycerate_kinase_sf"/>
</dbReference>
<proteinExistence type="predicted"/>
<reference evidence="1 2" key="1">
    <citation type="submission" date="2019-09" db="EMBL/GenBank/DDBJ databases">
        <title>Actinomadura physcomitrii sp. nov., a novel actinomycete isolated from moss [Physcomitrium sphaericum (Ludw) Fuernr].</title>
        <authorList>
            <person name="Liu C."/>
            <person name="Zhuang X."/>
        </authorList>
    </citation>
    <scope>NUCLEOTIDE SEQUENCE [LARGE SCALE GENOMIC DNA]</scope>
    <source>
        <strain evidence="1 2">CYP1-1B</strain>
    </source>
</reference>
<dbReference type="RefSeq" id="WP_192808740.1">
    <property type="nucleotide sequence ID" value="NZ_WBMR01000025.1"/>
</dbReference>
<gene>
    <name evidence="1" type="ORF">F9B16_11960</name>
</gene>
<keyword evidence="1" id="KW-0418">Kinase</keyword>
<organism evidence="1 2">
    <name type="scientific">Actinomadura montaniterrae</name>
    <dbReference type="NCBI Taxonomy" id="1803903"/>
    <lineage>
        <taxon>Bacteria</taxon>
        <taxon>Bacillati</taxon>
        <taxon>Actinomycetota</taxon>
        <taxon>Actinomycetes</taxon>
        <taxon>Streptosporangiales</taxon>
        <taxon>Thermomonosporaceae</taxon>
        <taxon>Actinomadura</taxon>
    </lineage>
</organism>
<dbReference type="InterPro" id="IPR018197">
    <property type="entry name" value="Glycerate_kinase_RE-like"/>
</dbReference>
<dbReference type="EMBL" id="WBMR01000025">
    <property type="protein sequence ID" value="KAB2383502.1"/>
    <property type="molecule type" value="Genomic_DNA"/>
</dbReference>
<keyword evidence="2" id="KW-1185">Reference proteome</keyword>
<dbReference type="PANTHER" id="PTHR21599:SF0">
    <property type="entry name" value="GLYCERATE KINASE"/>
    <property type="match status" value="1"/>
</dbReference>
<keyword evidence="1" id="KW-0808">Transferase</keyword>
<dbReference type="Gene3D" id="3.40.50.10350">
    <property type="entry name" value="Glycerate kinase, domain 1"/>
    <property type="match status" value="1"/>
</dbReference>
<dbReference type="Proteomes" id="UP000483004">
    <property type="component" value="Unassembled WGS sequence"/>
</dbReference>
<dbReference type="AlphaFoldDB" id="A0A6L3W4S9"/>
<evidence type="ECO:0000313" key="2">
    <source>
        <dbReference type="Proteomes" id="UP000483004"/>
    </source>
</evidence>
<dbReference type="GO" id="GO:0008887">
    <property type="term" value="F:glycerate kinase activity"/>
    <property type="evidence" value="ECO:0007669"/>
    <property type="project" value="InterPro"/>
</dbReference>
<protein>
    <submittedName>
        <fullName evidence="1">Glycerate kinase</fullName>
    </submittedName>
</protein>
<sequence>SAADVRALERGLARLDEAARRDLGAYAADRPGAGAAGGTGFGAMAFLGATVRPGIAHLLDLLGFPARVAGARLVITGEGSLDRQSLRGKAPVGVARAAARHGVPAIAVAGRCALTGEQLRKARLQDAYALADLEPDPERCMAEAGPLLERLAERIGRDWPALGGAA</sequence>
<dbReference type="PANTHER" id="PTHR21599">
    <property type="entry name" value="GLYCERATE KINASE"/>
    <property type="match status" value="1"/>
</dbReference>
<comment type="caution">
    <text evidence="1">The sequence shown here is derived from an EMBL/GenBank/DDBJ whole genome shotgun (WGS) entry which is preliminary data.</text>
</comment>